<keyword evidence="1" id="KW-0472">Membrane</keyword>
<name>A0A2M7DPJ7_9BACT</name>
<keyword evidence="1" id="KW-0812">Transmembrane</keyword>
<evidence type="ECO:0000313" key="3">
    <source>
        <dbReference type="Proteomes" id="UP000228896"/>
    </source>
</evidence>
<proteinExistence type="predicted"/>
<evidence type="ECO:0000313" key="2">
    <source>
        <dbReference type="EMBL" id="PIV51697.1"/>
    </source>
</evidence>
<sequence>MRIIRRNYCQKKYINPFFRNKKNNFFKKTSLRPVFYFKMSALFIVLIAIIWFFYFSPFFILNKIIINGNDKISQKEIEDIFYKQLNDNRFLIGRQNNLYLFDKNKFADNIKNLYNFTDIIINTKNFHTILISIKDKNYSIVWYENDNHYYADALGNIMAEADPLEIDSKKYPLIESYGGKMIYDNMIKDGKDKIEFIINLYGEYNNNKHNFTIDRFIVDPNSDIIKMLVLGGPVIYFSSKEDINKQTTKLLTIIEEKLKSDFINKKYINISIGDKVYYK</sequence>
<keyword evidence="1" id="KW-1133">Transmembrane helix</keyword>
<comment type="caution">
    <text evidence="2">The sequence shown here is derived from an EMBL/GenBank/DDBJ whole genome shotgun (WGS) entry which is preliminary data.</text>
</comment>
<evidence type="ECO:0000256" key="1">
    <source>
        <dbReference type="SAM" id="Phobius"/>
    </source>
</evidence>
<feature type="transmembrane region" description="Helical" evidence="1">
    <location>
        <begin position="35"/>
        <end position="54"/>
    </location>
</feature>
<dbReference type="Proteomes" id="UP000228896">
    <property type="component" value="Unassembled WGS sequence"/>
</dbReference>
<protein>
    <recommendedName>
        <fullName evidence="4">POTRA domain-containing protein</fullName>
    </recommendedName>
</protein>
<reference evidence="3" key="1">
    <citation type="submission" date="2017-09" db="EMBL/GenBank/DDBJ databases">
        <title>Depth-based differentiation of microbial function through sediment-hosted aquifers and enrichment of novel symbionts in the deep terrestrial subsurface.</title>
        <authorList>
            <person name="Probst A.J."/>
            <person name="Ladd B."/>
            <person name="Jarett J.K."/>
            <person name="Geller-Mcgrath D.E."/>
            <person name="Sieber C.M.K."/>
            <person name="Emerson J.B."/>
            <person name="Anantharaman K."/>
            <person name="Thomas B.C."/>
            <person name="Malmstrom R."/>
            <person name="Stieglmeier M."/>
            <person name="Klingl A."/>
            <person name="Woyke T."/>
            <person name="Ryan C.M."/>
            <person name="Banfield J.F."/>
        </authorList>
    </citation>
    <scope>NUCLEOTIDE SEQUENCE [LARGE SCALE GENOMIC DNA]</scope>
</reference>
<evidence type="ECO:0008006" key="4">
    <source>
        <dbReference type="Google" id="ProtNLM"/>
    </source>
</evidence>
<organism evidence="2 3">
    <name type="scientific">Candidatus Falkowbacteria bacterium CG02_land_8_20_14_3_00_36_14</name>
    <dbReference type="NCBI Taxonomy" id="1974560"/>
    <lineage>
        <taxon>Bacteria</taxon>
        <taxon>Candidatus Falkowiibacteriota</taxon>
    </lineage>
</organism>
<dbReference type="AlphaFoldDB" id="A0A2M7DPJ7"/>
<accession>A0A2M7DPJ7</accession>
<gene>
    <name evidence="2" type="ORF">COS18_02235</name>
</gene>
<dbReference type="EMBL" id="PETS01000050">
    <property type="protein sequence ID" value="PIV51697.1"/>
    <property type="molecule type" value="Genomic_DNA"/>
</dbReference>